<feature type="domain" description="HTH tetR-type" evidence="5">
    <location>
        <begin position="11"/>
        <end position="71"/>
    </location>
</feature>
<organism evidence="6 7">
    <name type="scientific">Nonomuraea recticatena</name>
    <dbReference type="NCBI Taxonomy" id="46178"/>
    <lineage>
        <taxon>Bacteria</taxon>
        <taxon>Bacillati</taxon>
        <taxon>Actinomycetota</taxon>
        <taxon>Actinomycetes</taxon>
        <taxon>Streptosporangiales</taxon>
        <taxon>Streptosporangiaceae</taxon>
        <taxon>Nonomuraea</taxon>
    </lineage>
</organism>
<keyword evidence="1" id="KW-0805">Transcription regulation</keyword>
<proteinExistence type="predicted"/>
<dbReference type="RefSeq" id="WP_346155959.1">
    <property type="nucleotide sequence ID" value="NZ_BAAATE010000044.1"/>
</dbReference>
<evidence type="ECO:0000313" key="7">
    <source>
        <dbReference type="Proteomes" id="UP001501666"/>
    </source>
</evidence>
<dbReference type="InterPro" id="IPR001647">
    <property type="entry name" value="HTH_TetR"/>
</dbReference>
<gene>
    <name evidence="6" type="ORF">GCM10010412_090530</name>
</gene>
<feature type="DNA-binding region" description="H-T-H motif" evidence="4">
    <location>
        <begin position="34"/>
        <end position="53"/>
    </location>
</feature>
<dbReference type="PANTHER" id="PTHR30055:SF234">
    <property type="entry name" value="HTH-TYPE TRANSCRIPTIONAL REGULATOR BETI"/>
    <property type="match status" value="1"/>
</dbReference>
<dbReference type="PANTHER" id="PTHR30055">
    <property type="entry name" value="HTH-TYPE TRANSCRIPTIONAL REGULATOR RUTR"/>
    <property type="match status" value="1"/>
</dbReference>
<evidence type="ECO:0000313" key="6">
    <source>
        <dbReference type="EMBL" id="GAA2696515.1"/>
    </source>
</evidence>
<dbReference type="PROSITE" id="PS50977">
    <property type="entry name" value="HTH_TETR_2"/>
    <property type="match status" value="1"/>
</dbReference>
<keyword evidence="3" id="KW-0804">Transcription</keyword>
<protein>
    <submittedName>
        <fullName evidence="6">TetR/AcrR family transcriptional regulator</fullName>
    </submittedName>
</protein>
<keyword evidence="2 4" id="KW-0238">DNA-binding</keyword>
<dbReference type="Proteomes" id="UP001501666">
    <property type="component" value="Unassembled WGS sequence"/>
</dbReference>
<sequence>MQEGLRERKKRRTRQRISEVAIGLFVERGFENVTIAEVASAAEVSVNTVYNYFESKEDLVLPPEEASPQRLADIVRQRRPGESAAGAVLARLREEVHGRERRVGLSAGFGSVLEMMRAAPTLSARLEDLGRQMTDALTVVLAEETDAPKYDPLPRAVAWHIGCLHALVMTEIGRRTAAGERPDAIAEAVLELLDIVESLLGERVLGYAVREE</sequence>
<dbReference type="EMBL" id="BAAATE010000044">
    <property type="protein sequence ID" value="GAA2696515.1"/>
    <property type="molecule type" value="Genomic_DNA"/>
</dbReference>
<comment type="caution">
    <text evidence="6">The sequence shown here is derived from an EMBL/GenBank/DDBJ whole genome shotgun (WGS) entry which is preliminary data.</text>
</comment>
<dbReference type="SUPFAM" id="SSF46689">
    <property type="entry name" value="Homeodomain-like"/>
    <property type="match status" value="1"/>
</dbReference>
<dbReference type="Pfam" id="PF00440">
    <property type="entry name" value="TetR_N"/>
    <property type="match status" value="1"/>
</dbReference>
<dbReference type="InterPro" id="IPR009057">
    <property type="entry name" value="Homeodomain-like_sf"/>
</dbReference>
<evidence type="ECO:0000256" key="2">
    <source>
        <dbReference type="ARBA" id="ARBA00023125"/>
    </source>
</evidence>
<dbReference type="InterPro" id="IPR050109">
    <property type="entry name" value="HTH-type_TetR-like_transc_reg"/>
</dbReference>
<dbReference type="Gene3D" id="1.10.357.10">
    <property type="entry name" value="Tetracycline Repressor, domain 2"/>
    <property type="match status" value="1"/>
</dbReference>
<dbReference type="PRINTS" id="PR00455">
    <property type="entry name" value="HTHTETR"/>
</dbReference>
<keyword evidence="7" id="KW-1185">Reference proteome</keyword>
<evidence type="ECO:0000259" key="5">
    <source>
        <dbReference type="PROSITE" id="PS50977"/>
    </source>
</evidence>
<evidence type="ECO:0000256" key="3">
    <source>
        <dbReference type="ARBA" id="ARBA00023163"/>
    </source>
</evidence>
<accession>A0ABP6FPG0</accession>
<evidence type="ECO:0000256" key="4">
    <source>
        <dbReference type="PROSITE-ProRule" id="PRU00335"/>
    </source>
</evidence>
<reference evidence="7" key="1">
    <citation type="journal article" date="2019" name="Int. J. Syst. Evol. Microbiol.">
        <title>The Global Catalogue of Microorganisms (GCM) 10K type strain sequencing project: providing services to taxonomists for standard genome sequencing and annotation.</title>
        <authorList>
            <consortium name="The Broad Institute Genomics Platform"/>
            <consortium name="The Broad Institute Genome Sequencing Center for Infectious Disease"/>
            <person name="Wu L."/>
            <person name="Ma J."/>
        </authorList>
    </citation>
    <scope>NUCLEOTIDE SEQUENCE [LARGE SCALE GENOMIC DNA]</scope>
    <source>
        <strain evidence="7">JCM 6835</strain>
    </source>
</reference>
<evidence type="ECO:0000256" key="1">
    <source>
        <dbReference type="ARBA" id="ARBA00023015"/>
    </source>
</evidence>
<name>A0ABP6FPG0_9ACTN</name>